<evidence type="ECO:0000313" key="3">
    <source>
        <dbReference type="EMBL" id="KAH7404761.1"/>
    </source>
</evidence>
<dbReference type="OMA" id="LFICGSN"/>
<proteinExistence type="inferred from homology"/>
<dbReference type="PROSITE" id="PS51767">
    <property type="entry name" value="PEPTIDASE_A1"/>
    <property type="match status" value="1"/>
</dbReference>
<dbReference type="Gene3D" id="2.40.70.10">
    <property type="entry name" value="Acid Proteases"/>
    <property type="match status" value="2"/>
</dbReference>
<comment type="caution">
    <text evidence="3">The sequence shown here is derived from an EMBL/GenBank/DDBJ whole genome shotgun (WGS) entry which is preliminary data.</text>
</comment>
<dbReference type="PANTHER" id="PTHR47965:SF63">
    <property type="entry name" value="OS01G0937200 PROTEIN"/>
    <property type="match status" value="1"/>
</dbReference>
<dbReference type="Proteomes" id="UP000825935">
    <property type="component" value="Chromosome 15"/>
</dbReference>
<evidence type="ECO:0000259" key="2">
    <source>
        <dbReference type="PROSITE" id="PS51767"/>
    </source>
</evidence>
<dbReference type="PANTHER" id="PTHR47965">
    <property type="entry name" value="ASPARTYL PROTEASE-RELATED"/>
    <property type="match status" value="1"/>
</dbReference>
<dbReference type="InterPro" id="IPR021109">
    <property type="entry name" value="Peptidase_aspartic_dom_sf"/>
</dbReference>
<gene>
    <name evidence="3" type="ORF">KP509_15G041400</name>
</gene>
<dbReference type="InterPro" id="IPR032799">
    <property type="entry name" value="TAXi_C"/>
</dbReference>
<keyword evidence="4" id="KW-1185">Reference proteome</keyword>
<evidence type="ECO:0000313" key="4">
    <source>
        <dbReference type="Proteomes" id="UP000825935"/>
    </source>
</evidence>
<name>A0A8T2T2S6_CERRI</name>
<dbReference type="Pfam" id="PF14541">
    <property type="entry name" value="TAXi_C"/>
    <property type="match status" value="1"/>
</dbReference>
<feature type="domain" description="Peptidase A1" evidence="2">
    <location>
        <begin position="51"/>
        <end position="435"/>
    </location>
</feature>
<organism evidence="3 4">
    <name type="scientific">Ceratopteris richardii</name>
    <name type="common">Triangle waterfern</name>
    <dbReference type="NCBI Taxonomy" id="49495"/>
    <lineage>
        <taxon>Eukaryota</taxon>
        <taxon>Viridiplantae</taxon>
        <taxon>Streptophyta</taxon>
        <taxon>Embryophyta</taxon>
        <taxon>Tracheophyta</taxon>
        <taxon>Polypodiopsida</taxon>
        <taxon>Polypodiidae</taxon>
        <taxon>Polypodiales</taxon>
        <taxon>Pteridineae</taxon>
        <taxon>Pteridaceae</taxon>
        <taxon>Parkerioideae</taxon>
        <taxon>Ceratopteris</taxon>
    </lineage>
</organism>
<dbReference type="Pfam" id="PF14543">
    <property type="entry name" value="TAXi_N"/>
    <property type="match status" value="1"/>
</dbReference>
<dbReference type="InterPro" id="IPR033121">
    <property type="entry name" value="PEPTIDASE_A1"/>
</dbReference>
<dbReference type="EMBL" id="CM035420">
    <property type="protein sequence ID" value="KAH7404761.1"/>
    <property type="molecule type" value="Genomic_DNA"/>
</dbReference>
<dbReference type="GO" id="GO:0004190">
    <property type="term" value="F:aspartic-type endopeptidase activity"/>
    <property type="evidence" value="ECO:0007669"/>
    <property type="project" value="InterPro"/>
</dbReference>
<dbReference type="GO" id="GO:0006508">
    <property type="term" value="P:proteolysis"/>
    <property type="evidence" value="ECO:0007669"/>
    <property type="project" value="InterPro"/>
</dbReference>
<protein>
    <recommendedName>
        <fullName evidence="2">Peptidase A1 domain-containing protein</fullName>
    </recommendedName>
</protein>
<reference evidence="3" key="1">
    <citation type="submission" date="2021-08" db="EMBL/GenBank/DDBJ databases">
        <title>WGS assembly of Ceratopteris richardii.</title>
        <authorList>
            <person name="Marchant D.B."/>
            <person name="Chen G."/>
            <person name="Jenkins J."/>
            <person name="Shu S."/>
            <person name="Leebens-Mack J."/>
            <person name="Grimwood J."/>
            <person name="Schmutz J."/>
            <person name="Soltis P."/>
            <person name="Soltis D."/>
            <person name="Chen Z.-H."/>
        </authorList>
    </citation>
    <scope>NUCLEOTIDE SEQUENCE</scope>
    <source>
        <strain evidence="3">Whitten #5841</strain>
        <tissue evidence="3">Leaf</tissue>
    </source>
</reference>
<sequence>MFVPALLCNSGSDTMVSPASHPLLLTLLLLSHFTFCISYSRPKALLAPISYDESTSLYSINLGNKNSLLLDLENSVFWIDCVNTSYSSPTLSLVRCRSAVCNMASVCNSLICDGGAPPGCSTCYGPPSPVCQNSSCSPPISNSAISTSTTSTLWTDTFPVLSTDGRNPGSIVDVPNFPFACADDLLIRNNSVPAGVVGDAALSQAKIALPSQLAAKLSLKRKFTYCLPATSNGKGVLFFGDSPIVFLPNIDFSNSFQYTPLLTDPSQPDSYMIDITGISVDGVKLNIDLNLLKIKDGTGSTVGGTIITSTERYTQLESSIYDELAREFKAAAHARGIKDAPAVSPFDTCFDGSTVSGTRLGAAVPEIDLSLKGSGGVVWRIFGANSVVSVQDDKVVCLAFLRRKQYETRAVVVGTFQQQDALMQFDLATSRLGFLSSLLGSMATCSDFNFTSSV</sequence>
<dbReference type="InterPro" id="IPR001461">
    <property type="entry name" value="Aspartic_peptidase_A1"/>
</dbReference>
<dbReference type="OrthoDB" id="1904546at2759"/>
<dbReference type="AlphaFoldDB" id="A0A8T2T2S6"/>
<comment type="similarity">
    <text evidence="1">Belongs to the peptidase A1 family.</text>
</comment>
<evidence type="ECO:0000256" key="1">
    <source>
        <dbReference type="ARBA" id="ARBA00007447"/>
    </source>
</evidence>
<accession>A0A8T2T2S6</accession>
<dbReference type="SUPFAM" id="SSF50630">
    <property type="entry name" value="Acid proteases"/>
    <property type="match status" value="1"/>
</dbReference>
<dbReference type="InterPro" id="IPR032861">
    <property type="entry name" value="TAXi_N"/>
</dbReference>